<dbReference type="STRING" id="338966.Ppro_2873"/>
<dbReference type="SUPFAM" id="SSF55729">
    <property type="entry name" value="Acyl-CoA N-acyltransferases (Nat)"/>
    <property type="match status" value="1"/>
</dbReference>
<dbReference type="GO" id="GO:0071555">
    <property type="term" value="P:cell wall organization"/>
    <property type="evidence" value="ECO:0007669"/>
    <property type="project" value="UniProtKB-KW"/>
</dbReference>
<keyword evidence="3" id="KW-0133">Cell shape</keyword>
<dbReference type="OrthoDB" id="9785911at2"/>
<dbReference type="eggNOG" id="COG5653">
    <property type="taxonomic scope" value="Bacteria"/>
</dbReference>
<gene>
    <name evidence="8" type="ordered locus">Ppro_2873</name>
</gene>
<dbReference type="RefSeq" id="WP_011736706.1">
    <property type="nucleotide sequence ID" value="NC_008609.1"/>
</dbReference>
<evidence type="ECO:0000256" key="4">
    <source>
        <dbReference type="ARBA" id="ARBA00022984"/>
    </source>
</evidence>
<evidence type="ECO:0000256" key="3">
    <source>
        <dbReference type="ARBA" id="ARBA00022960"/>
    </source>
</evidence>
<name>A1AT00_PELPD</name>
<evidence type="ECO:0000256" key="1">
    <source>
        <dbReference type="ARBA" id="ARBA00009943"/>
    </source>
</evidence>
<dbReference type="PANTHER" id="PTHR36174:SF1">
    <property type="entry name" value="LIPID II:GLYCINE GLYCYLTRANSFERASE"/>
    <property type="match status" value="1"/>
</dbReference>
<organism evidence="8 9">
    <name type="scientific">Pelobacter propionicus (strain DSM 2379 / NBRC 103807 / OttBd1)</name>
    <dbReference type="NCBI Taxonomy" id="338966"/>
    <lineage>
        <taxon>Bacteria</taxon>
        <taxon>Pseudomonadati</taxon>
        <taxon>Thermodesulfobacteriota</taxon>
        <taxon>Desulfuromonadia</taxon>
        <taxon>Desulfuromonadales</taxon>
        <taxon>Desulfuromonadaceae</taxon>
        <taxon>Pelobacter</taxon>
    </lineage>
</organism>
<sequence length="380" mass="43060">MHSLLAEGQVTYAQVTGPRIAQAGHSIDSSCAAPGCASVRMVDPLQYPAWNELVCSLPDHSIFHSANWAMVLNKSYGYRPRYFALFDGDKLLGLIPMMEIVSLLTGRRGVSLPFTDYCEPLAAPGVSSKDVYNALIEYGKRARWRYIEFRGQGCVSRDAPCFARYYRHVLPLAPNLDKFAVGFRDSTTRNIHKALKAGVTVKLCDTFAALEEFRRLNGLTRKTHGLPPQPPVFFKNIFDCIISQGLGKVVLASHQGEVIAGAVFFHLGDQVLYKYGASNRRYQNLRASNLVIWEAIRWYAEKGFRSLCLGRTDFENTGLRQFKNGWGGQEHIIFYYRINPTKERFLAENQSSTQRSYWLFRKLPVRLSELVGKILYRHVG</sequence>
<keyword evidence="2" id="KW-0808">Transferase</keyword>
<evidence type="ECO:0000259" key="7">
    <source>
        <dbReference type="Pfam" id="PF13480"/>
    </source>
</evidence>
<dbReference type="PROSITE" id="PS51191">
    <property type="entry name" value="FEMABX"/>
    <property type="match status" value="1"/>
</dbReference>
<dbReference type="HOGENOM" id="CLU_042156_1_0_7"/>
<dbReference type="PANTHER" id="PTHR36174">
    <property type="entry name" value="LIPID II:GLYCINE GLYCYLTRANSFERASE"/>
    <property type="match status" value="1"/>
</dbReference>
<feature type="domain" description="BioF2-like acetyltransferase" evidence="7">
    <location>
        <begin position="183"/>
        <end position="314"/>
    </location>
</feature>
<evidence type="ECO:0000256" key="5">
    <source>
        <dbReference type="ARBA" id="ARBA00023315"/>
    </source>
</evidence>
<dbReference type="Gene3D" id="3.40.630.30">
    <property type="match status" value="1"/>
</dbReference>
<dbReference type="KEGG" id="ppd:Ppro_2873"/>
<dbReference type="InterPro" id="IPR016181">
    <property type="entry name" value="Acyl_CoA_acyltransferase"/>
</dbReference>
<dbReference type="InterPro" id="IPR038740">
    <property type="entry name" value="BioF2-like_GNAT_dom"/>
</dbReference>
<dbReference type="Proteomes" id="UP000006732">
    <property type="component" value="Chromosome"/>
</dbReference>
<dbReference type="AlphaFoldDB" id="A1AT00"/>
<keyword evidence="6" id="KW-0961">Cell wall biogenesis/degradation</keyword>
<accession>A1AT00</accession>
<dbReference type="GO" id="GO:0008360">
    <property type="term" value="P:regulation of cell shape"/>
    <property type="evidence" value="ECO:0007669"/>
    <property type="project" value="UniProtKB-KW"/>
</dbReference>
<dbReference type="EMBL" id="CP000482">
    <property type="protein sequence ID" value="ABL00471.1"/>
    <property type="molecule type" value="Genomic_DNA"/>
</dbReference>
<reference evidence="8 9" key="1">
    <citation type="submission" date="2006-10" db="EMBL/GenBank/DDBJ databases">
        <title>Complete sequence of chromosome of Pelobacter propionicus DSM 2379.</title>
        <authorList>
            <consortium name="US DOE Joint Genome Institute"/>
            <person name="Copeland A."/>
            <person name="Lucas S."/>
            <person name="Lapidus A."/>
            <person name="Barry K."/>
            <person name="Detter J.C."/>
            <person name="Glavina del Rio T."/>
            <person name="Hammon N."/>
            <person name="Israni S."/>
            <person name="Dalin E."/>
            <person name="Tice H."/>
            <person name="Pitluck S."/>
            <person name="Saunders E."/>
            <person name="Brettin T."/>
            <person name="Bruce D."/>
            <person name="Han C."/>
            <person name="Tapia R."/>
            <person name="Schmutz J."/>
            <person name="Larimer F."/>
            <person name="Land M."/>
            <person name="Hauser L."/>
            <person name="Kyrpides N."/>
            <person name="Kim E."/>
            <person name="Lovley D."/>
            <person name="Richardson P."/>
        </authorList>
    </citation>
    <scope>NUCLEOTIDE SEQUENCE [LARGE SCALE GENOMIC DNA]</scope>
    <source>
        <strain evidence="9">DSM 2379 / NBRC 103807 / OttBd1</strain>
    </source>
</reference>
<keyword evidence="9" id="KW-1185">Reference proteome</keyword>
<evidence type="ECO:0000313" key="9">
    <source>
        <dbReference type="Proteomes" id="UP000006732"/>
    </source>
</evidence>
<proteinExistence type="inferred from homology"/>
<keyword evidence="4" id="KW-0573">Peptidoglycan synthesis</keyword>
<comment type="similarity">
    <text evidence="1">Belongs to the FemABX family.</text>
</comment>
<dbReference type="GO" id="GO:0009252">
    <property type="term" value="P:peptidoglycan biosynthetic process"/>
    <property type="evidence" value="ECO:0007669"/>
    <property type="project" value="UniProtKB-KW"/>
</dbReference>
<dbReference type="InterPro" id="IPR003447">
    <property type="entry name" value="FEMABX"/>
</dbReference>
<dbReference type="InterPro" id="IPR050644">
    <property type="entry name" value="PG_Glycine_Bridge_Synth"/>
</dbReference>
<evidence type="ECO:0000256" key="6">
    <source>
        <dbReference type="ARBA" id="ARBA00023316"/>
    </source>
</evidence>
<evidence type="ECO:0000256" key="2">
    <source>
        <dbReference type="ARBA" id="ARBA00022679"/>
    </source>
</evidence>
<protein>
    <recommendedName>
        <fullName evidence="7">BioF2-like acetyltransferase domain-containing protein</fullName>
    </recommendedName>
</protein>
<dbReference type="Pfam" id="PF13480">
    <property type="entry name" value="Acetyltransf_6"/>
    <property type="match status" value="1"/>
</dbReference>
<dbReference type="GO" id="GO:0016755">
    <property type="term" value="F:aminoacyltransferase activity"/>
    <property type="evidence" value="ECO:0007669"/>
    <property type="project" value="InterPro"/>
</dbReference>
<keyword evidence="5" id="KW-0012">Acyltransferase</keyword>
<evidence type="ECO:0000313" key="8">
    <source>
        <dbReference type="EMBL" id="ABL00471.1"/>
    </source>
</evidence>